<name>A0A068UAE3_COFCA</name>
<sequence length="146" mass="17098">MLAVVLSCKTIESIVYKVSLDTIHFIILSVPPIGNQCFVHLGLSWTQQYQLSQLSPSQIQIIWLNQLPLLISLSKKNCMQLPMIPPRRYIKYSLMLKQKFFELFWQIHSQSKMCNLLQSYLLFCSQRQQLMNRCNSPLLHPLLCLE</sequence>
<keyword evidence="2" id="KW-1185">Reference proteome</keyword>
<dbReference type="InParanoid" id="A0A068UAE3"/>
<dbReference type="Proteomes" id="UP000295252">
    <property type="component" value="Chromosome IV"/>
</dbReference>
<evidence type="ECO:0000313" key="2">
    <source>
        <dbReference type="Proteomes" id="UP000295252"/>
    </source>
</evidence>
<dbReference type="Gramene" id="CDP05232">
    <property type="protein sequence ID" value="CDP05232"/>
    <property type="gene ID" value="GSCOC_T00020202001"/>
</dbReference>
<protein>
    <submittedName>
        <fullName evidence="1">Uncharacterized protein</fullName>
    </submittedName>
</protein>
<gene>
    <name evidence="1" type="ORF">GSCOC_T00020202001</name>
</gene>
<accession>A0A068UAE3</accession>
<reference evidence="2" key="1">
    <citation type="journal article" date="2014" name="Science">
        <title>The coffee genome provides insight into the convergent evolution of caffeine biosynthesis.</title>
        <authorList>
            <person name="Denoeud F."/>
            <person name="Carretero-Paulet L."/>
            <person name="Dereeper A."/>
            <person name="Droc G."/>
            <person name="Guyot R."/>
            <person name="Pietrella M."/>
            <person name="Zheng C."/>
            <person name="Alberti A."/>
            <person name="Anthony F."/>
            <person name="Aprea G."/>
            <person name="Aury J.M."/>
            <person name="Bento P."/>
            <person name="Bernard M."/>
            <person name="Bocs S."/>
            <person name="Campa C."/>
            <person name="Cenci A."/>
            <person name="Combes M.C."/>
            <person name="Crouzillat D."/>
            <person name="Da Silva C."/>
            <person name="Daddiego L."/>
            <person name="De Bellis F."/>
            <person name="Dussert S."/>
            <person name="Garsmeur O."/>
            <person name="Gayraud T."/>
            <person name="Guignon V."/>
            <person name="Jahn K."/>
            <person name="Jamilloux V."/>
            <person name="Joet T."/>
            <person name="Labadie K."/>
            <person name="Lan T."/>
            <person name="Leclercq J."/>
            <person name="Lepelley M."/>
            <person name="Leroy T."/>
            <person name="Li L.T."/>
            <person name="Librado P."/>
            <person name="Lopez L."/>
            <person name="Munoz A."/>
            <person name="Noel B."/>
            <person name="Pallavicini A."/>
            <person name="Perrotta G."/>
            <person name="Poncet V."/>
            <person name="Pot D."/>
            <person name="Priyono X."/>
            <person name="Rigoreau M."/>
            <person name="Rouard M."/>
            <person name="Rozas J."/>
            <person name="Tranchant-Dubreuil C."/>
            <person name="VanBuren R."/>
            <person name="Zhang Q."/>
            <person name="Andrade A.C."/>
            <person name="Argout X."/>
            <person name="Bertrand B."/>
            <person name="de Kochko A."/>
            <person name="Graziosi G."/>
            <person name="Henry R.J."/>
            <person name="Jayarama X."/>
            <person name="Ming R."/>
            <person name="Nagai C."/>
            <person name="Rounsley S."/>
            <person name="Sankoff D."/>
            <person name="Giuliano G."/>
            <person name="Albert V.A."/>
            <person name="Wincker P."/>
            <person name="Lashermes P."/>
        </authorList>
    </citation>
    <scope>NUCLEOTIDE SEQUENCE [LARGE SCALE GENOMIC DNA]</scope>
    <source>
        <strain evidence="2">cv. DH200-94</strain>
    </source>
</reference>
<organism evidence="1 2">
    <name type="scientific">Coffea canephora</name>
    <name type="common">Robusta coffee</name>
    <dbReference type="NCBI Taxonomy" id="49390"/>
    <lineage>
        <taxon>Eukaryota</taxon>
        <taxon>Viridiplantae</taxon>
        <taxon>Streptophyta</taxon>
        <taxon>Embryophyta</taxon>
        <taxon>Tracheophyta</taxon>
        <taxon>Spermatophyta</taxon>
        <taxon>Magnoliopsida</taxon>
        <taxon>eudicotyledons</taxon>
        <taxon>Gunneridae</taxon>
        <taxon>Pentapetalae</taxon>
        <taxon>asterids</taxon>
        <taxon>lamiids</taxon>
        <taxon>Gentianales</taxon>
        <taxon>Rubiaceae</taxon>
        <taxon>Ixoroideae</taxon>
        <taxon>Gardenieae complex</taxon>
        <taxon>Bertiereae - Coffeeae clade</taxon>
        <taxon>Coffeeae</taxon>
        <taxon>Coffea</taxon>
    </lineage>
</organism>
<dbReference type="EMBL" id="HG739099">
    <property type="protein sequence ID" value="CDP05232.1"/>
    <property type="molecule type" value="Genomic_DNA"/>
</dbReference>
<proteinExistence type="predicted"/>
<dbReference type="AlphaFoldDB" id="A0A068UAE3"/>
<evidence type="ECO:0000313" key="1">
    <source>
        <dbReference type="EMBL" id="CDP05232.1"/>
    </source>
</evidence>